<name>A0A7X6BEV0_9SPHN</name>
<dbReference type="RefSeq" id="WP_125974841.1">
    <property type="nucleotide sequence ID" value="NZ_BAAADY010000016.1"/>
</dbReference>
<protein>
    <submittedName>
        <fullName evidence="1">Uncharacterized protein</fullName>
    </submittedName>
</protein>
<proteinExistence type="predicted"/>
<sequence length="106" mass="10974">MIGMLIALAGAAMPVQDGTDVFIGTVELDGTALILRRCDLAENRYALAEAPGGHVLDTLRKAGLPAYGEVIGRYVEGKDGGSILQVEHVEALTPGKTCHLSDALGG</sequence>
<gene>
    <name evidence="1" type="ORF">GGR89_003657</name>
</gene>
<evidence type="ECO:0000313" key="1">
    <source>
        <dbReference type="EMBL" id="NJB99316.1"/>
    </source>
</evidence>
<dbReference type="Proteomes" id="UP000531251">
    <property type="component" value="Unassembled WGS sequence"/>
</dbReference>
<reference evidence="1 2" key="1">
    <citation type="submission" date="2020-03" db="EMBL/GenBank/DDBJ databases">
        <title>Genomic Encyclopedia of Type Strains, Phase IV (KMG-IV): sequencing the most valuable type-strain genomes for metagenomic binning, comparative biology and taxonomic classification.</title>
        <authorList>
            <person name="Goeker M."/>
        </authorList>
    </citation>
    <scope>NUCLEOTIDE SEQUENCE [LARGE SCALE GENOMIC DNA]</scope>
    <source>
        <strain evidence="1 2">DSM 7225</strain>
    </source>
</reference>
<organism evidence="1 2">
    <name type="scientific">Sphingomonas trueperi</name>
    <dbReference type="NCBI Taxonomy" id="53317"/>
    <lineage>
        <taxon>Bacteria</taxon>
        <taxon>Pseudomonadati</taxon>
        <taxon>Pseudomonadota</taxon>
        <taxon>Alphaproteobacteria</taxon>
        <taxon>Sphingomonadales</taxon>
        <taxon>Sphingomonadaceae</taxon>
        <taxon>Sphingomonas</taxon>
    </lineage>
</organism>
<dbReference type="AlphaFoldDB" id="A0A7X6BEV0"/>
<keyword evidence="2" id="KW-1185">Reference proteome</keyword>
<dbReference type="EMBL" id="JAATJB010000014">
    <property type="protein sequence ID" value="NJB99316.1"/>
    <property type="molecule type" value="Genomic_DNA"/>
</dbReference>
<accession>A0A7X6BEV0</accession>
<evidence type="ECO:0000313" key="2">
    <source>
        <dbReference type="Proteomes" id="UP000531251"/>
    </source>
</evidence>
<comment type="caution">
    <text evidence="1">The sequence shown here is derived from an EMBL/GenBank/DDBJ whole genome shotgun (WGS) entry which is preliminary data.</text>
</comment>